<dbReference type="InterPro" id="IPR012674">
    <property type="entry name" value="Calycin"/>
</dbReference>
<dbReference type="STRING" id="303518.ENSPNYP00000005822"/>
<accession>A0A3B4F5J4</accession>
<dbReference type="Ensembl" id="ENSPNYT00000005973.1">
    <property type="protein sequence ID" value="ENSPNYP00000005822.1"/>
    <property type="gene ID" value="ENSPNYG00000004342.1"/>
</dbReference>
<reference evidence="1" key="1">
    <citation type="submission" date="2023-09" db="UniProtKB">
        <authorList>
            <consortium name="Ensembl"/>
        </authorList>
    </citation>
    <scope>IDENTIFICATION</scope>
</reference>
<evidence type="ECO:0000313" key="1">
    <source>
        <dbReference type="Ensembl" id="ENSPNYP00000005822.1"/>
    </source>
</evidence>
<sequence length="208" mass="23279">MVSASEILPQADFDLQGVRVIQNIFYFLFYRPSIFIQMSLSYGKGVEPIQQGQAGLPQDSLAVYTGALMLLYNSQCFPFVCPQIAGKWCLTGVCSNFKWFAVTKPTGSPAMVEPTEDGLKVASSHPLLTTTVLHHHHPPDEYGLNHYINTGRRETFVENRLYGRSLDLSAEEKFNQLCLQTGILPANILPSIHPSIQCFSSLFILYMK</sequence>
<organism evidence="1">
    <name type="scientific">Pundamilia nyererei</name>
    <dbReference type="NCBI Taxonomy" id="303518"/>
    <lineage>
        <taxon>Eukaryota</taxon>
        <taxon>Metazoa</taxon>
        <taxon>Chordata</taxon>
        <taxon>Craniata</taxon>
        <taxon>Vertebrata</taxon>
        <taxon>Euteleostomi</taxon>
        <taxon>Actinopterygii</taxon>
        <taxon>Neopterygii</taxon>
        <taxon>Teleostei</taxon>
        <taxon>Neoteleostei</taxon>
        <taxon>Acanthomorphata</taxon>
        <taxon>Ovalentaria</taxon>
        <taxon>Cichlomorphae</taxon>
        <taxon>Cichliformes</taxon>
        <taxon>Cichlidae</taxon>
        <taxon>African cichlids</taxon>
        <taxon>Pseudocrenilabrinae</taxon>
        <taxon>Haplochromini</taxon>
        <taxon>Pundamilia</taxon>
    </lineage>
</organism>
<protein>
    <submittedName>
        <fullName evidence="1">Uncharacterized protein</fullName>
    </submittedName>
</protein>
<name>A0A3B4F5J4_9CICH</name>
<dbReference type="AlphaFoldDB" id="A0A3B4F5J4"/>
<proteinExistence type="predicted"/>
<dbReference type="SUPFAM" id="SSF50814">
    <property type="entry name" value="Lipocalins"/>
    <property type="match status" value="1"/>
</dbReference>
<dbReference type="Gene3D" id="2.40.128.20">
    <property type="match status" value="1"/>
</dbReference>
<dbReference type="GeneTree" id="ENSGT00940000177417"/>